<evidence type="ECO:0000313" key="1">
    <source>
        <dbReference type="EMBL" id="HFC93596.1"/>
    </source>
</evidence>
<dbReference type="Gene3D" id="2.60.120.200">
    <property type="match status" value="1"/>
</dbReference>
<dbReference type="Proteomes" id="UP000885750">
    <property type="component" value="Unassembled WGS sequence"/>
</dbReference>
<dbReference type="EMBL" id="DRMS01000469">
    <property type="protein sequence ID" value="HFC93596.1"/>
    <property type="molecule type" value="Genomic_DNA"/>
</dbReference>
<name>A0A7V2T597_LEUMU</name>
<gene>
    <name evidence="1" type="ORF">ENJ51_12375</name>
</gene>
<protein>
    <recommendedName>
        <fullName evidence="2">GH16 domain-containing protein</fullName>
    </recommendedName>
</protein>
<dbReference type="AlphaFoldDB" id="A0A7V2T597"/>
<comment type="caution">
    <text evidence="1">The sequence shown here is derived from an EMBL/GenBank/DDBJ whole genome shotgun (WGS) entry which is preliminary data.</text>
</comment>
<sequence length="299" mass="34123">MTNNHNYAFLLGLLLITIVSCKGDRTNSITQGSLNEAKLLFSSGFEKGVYIDTSVVPDSEDFRFIRGTDLETGDSWPIDVLGASESGIHYIDDDNQNAIYSEIQSVKGHDGNQTKALYSIENYDIGVTQNPYEILNIVDGRKDLYVKYWMKLDSSSLNQIDKWRALFEYKTIGYAKGTGFRLIAFIYTDIQGTPFWHFQGDENPTTAIWEVDNTDIPVPMNQWFSTEFYWHWSEGKDGKVFWKINGQLVAKHIGPTTRNAQPIDFIILTQLYGDANPKFQWIDDIEIWDGLPLSNKVVN</sequence>
<reference evidence="1" key="1">
    <citation type="journal article" date="2020" name="mSystems">
        <title>Genome- and Community-Level Interaction Insights into Carbon Utilization and Element Cycling Functions of Hydrothermarchaeota in Hydrothermal Sediment.</title>
        <authorList>
            <person name="Zhou Z."/>
            <person name="Liu Y."/>
            <person name="Xu W."/>
            <person name="Pan J."/>
            <person name="Luo Z.H."/>
            <person name="Li M."/>
        </authorList>
    </citation>
    <scope>NUCLEOTIDE SEQUENCE [LARGE SCALE GENOMIC DNA]</scope>
    <source>
        <strain evidence="1">HyVt-493</strain>
    </source>
</reference>
<evidence type="ECO:0008006" key="2">
    <source>
        <dbReference type="Google" id="ProtNLM"/>
    </source>
</evidence>
<organism evidence="1">
    <name type="scientific">Leucothrix mucor</name>
    <dbReference type="NCBI Taxonomy" id="45248"/>
    <lineage>
        <taxon>Bacteria</taxon>
        <taxon>Pseudomonadati</taxon>
        <taxon>Pseudomonadota</taxon>
        <taxon>Gammaproteobacteria</taxon>
        <taxon>Thiotrichales</taxon>
        <taxon>Thiotrichaceae</taxon>
        <taxon>Leucothrix</taxon>
    </lineage>
</organism>
<proteinExistence type="predicted"/>
<accession>A0A7V2T597</accession>